<feature type="domain" description="IPT/TIG" evidence="2">
    <location>
        <begin position="238"/>
        <end position="325"/>
    </location>
</feature>
<dbReference type="PANTHER" id="PTHR23361:SF20">
    <property type="entry name" value="MRH DOMAIN-CONTAINING PROTEIN"/>
    <property type="match status" value="1"/>
</dbReference>
<sequence>MSRDDTTMSSRPSIVHATLILSSMFIFVVIGDTNFAILPSNGPKSGKNIIALVSGTPLFSRIDSSPMVRIGGSSCEATVWFSETRITCIVPSGSSSAAGIVISVGFLSLGNLYPVELDSIDGNQIHYTYDKAVISSESLHPGNRSNIPRSLGQTLLIVGNNFGIFDLTVKGSVGLTSCESSIWSSDTSLSCKVVASTEKSTPFLVTITNEVIHDCKNAGVNDTDSMSCANAFSFDRFSIESTFPFNGVSGGGWMVTIAGRGFGTVDTTVKVRLMPLDGNKNMESDCAISTWMSDTSVFCLMPRGDSAYLGVSLTVSKIQGTRASCLSYNNFKLIEFSPKRASNAGEITMSILGTSFGYSPTKARSIRLGDTACTSSSWTSDSAMSCLVSRGYGRDLFTTITIDYASNPYLDTDQGDERLYFSYDSPQIEKLADPNANPKGGSTVTIIGSSFGVWDLSPITMIGDTACPKTDWISSSSLLAKVPEYPFDNIFQGSTLDVQLFVGTQVAISRRAFAYDVACKPGPCVAMVSCREGCNGSNTEGDHRHSRNKVDRFMGVNVARIIGNFTLGGSRLVTVGNVTSNTTRLVTERPCYGNPCLDPDNVGISVIFGGLFTCEVLADSEYNIESFIDCVMPAGIGSGYPISLTIRNASYKAIVDGCTPIMRQLGTQIWDGKPFGTCFLPSNFTKFFSMSGPPSVVYGYSRPQIFSLRPSTGPNMVGKTANVTITGAGFGRAAVAQWRGDCAGSNLTVCKSLFSNTIVVFNSSCDNVDLLLSRTQTGGDVESVATNQNLAFCSSANALALTCKYAFRENPDLCLRPCLQDWNPACTAVCPEDKLICQMPVLGGVQVITVVIGGVSSIPSQNATFRYNAPRLQFVLPPELEMGKSSLLTVIGTNFGAPLAIQYAGRNSRIAFEVELFSPYNASSLTWWDVAQYLTCFSGFSNSGNVTDMSMSSIDRKCDLGVVLSNQIEFFNSWASDTSQQQLIVQSPTVQGGNGGVVQSVDIFVQSVGVRSSVTPIYGELVFRRACRDVRANLGDMISLWYLGAGDSAIVQSLADGRKDFAAVSYGGRIIILGGSSRTTDNLADAYQSSIIGASGWELLSFPEYLPRWSPRVNLTAVVFADILFILGGRTRDGSVCYNDVWVFVQDKATEAKYHLPGTQVQYEVFGDGFQPYFILITSSAPWAPRSKAQAVVFQNKVWLLGGLDCRSQWQIDLWSSEDMTSWTLVHGTNSWYGRNNIVALVHNSRIWVLASVENQFYNTYYTTDGIIWKEPNQACALTLVDVQTAVSLGQYMILFTMGCHNLGNQVGEEEVPCSSGINGTNVRTQNRIYYSKDGATWLLARNPYNLDQNSNEPVSRAVPFQSRDDNVPGGNEFRWGYSVVVHSSLLYLIGGQQVAPYRETVTGAIINEGALQLKCRMDVWVSSGLFNVFKTCLDSTKTGLSSSMIQNYIAGSTPCRGYFTIRSTYVSDP</sequence>
<feature type="domain" description="IPT/TIG" evidence="2">
    <location>
        <begin position="37"/>
        <end position="106"/>
    </location>
</feature>
<dbReference type="Gene3D" id="2.60.40.10">
    <property type="entry name" value="Immunoglobulins"/>
    <property type="match status" value="2"/>
</dbReference>
<dbReference type="InterPro" id="IPR013783">
    <property type="entry name" value="Ig-like_fold"/>
</dbReference>
<dbReference type="PANTHER" id="PTHR23361">
    <property type="entry name" value="MUCIN"/>
    <property type="match status" value="1"/>
</dbReference>
<evidence type="ECO:0000256" key="1">
    <source>
        <dbReference type="SAM" id="Phobius"/>
    </source>
</evidence>
<feature type="domain" description="IPT/TIG" evidence="2">
    <location>
        <begin position="150"/>
        <end position="209"/>
    </location>
</feature>
<gene>
    <name evidence="3" type="ORF">CCUR1050_LOCUS23620</name>
</gene>
<dbReference type="Gene3D" id="2.120.10.80">
    <property type="entry name" value="Kelch-type beta propeller"/>
    <property type="match status" value="1"/>
</dbReference>
<feature type="transmembrane region" description="Helical" evidence="1">
    <location>
        <begin position="12"/>
        <end position="31"/>
    </location>
</feature>
<name>A0A7S0QPY0_9CRYP</name>
<dbReference type="CDD" id="cd00102">
    <property type="entry name" value="IPT"/>
    <property type="match status" value="1"/>
</dbReference>
<keyword evidence="1" id="KW-0472">Membrane</keyword>
<reference evidence="3" key="1">
    <citation type="submission" date="2021-01" db="EMBL/GenBank/DDBJ databases">
        <authorList>
            <person name="Corre E."/>
            <person name="Pelletier E."/>
            <person name="Niang G."/>
            <person name="Scheremetjew M."/>
            <person name="Finn R."/>
            <person name="Kale V."/>
            <person name="Holt S."/>
            <person name="Cochrane G."/>
            <person name="Meng A."/>
            <person name="Brown T."/>
            <person name="Cohen L."/>
        </authorList>
    </citation>
    <scope>NUCLEOTIDE SEQUENCE</scope>
    <source>
        <strain evidence="3">CCAP979/52</strain>
    </source>
</reference>
<dbReference type="CDD" id="cd00603">
    <property type="entry name" value="IPT_PCSR"/>
    <property type="match status" value="1"/>
</dbReference>
<proteinExistence type="predicted"/>
<dbReference type="SUPFAM" id="SSF117281">
    <property type="entry name" value="Kelch motif"/>
    <property type="match status" value="1"/>
</dbReference>
<keyword evidence="1" id="KW-1133">Transmembrane helix</keyword>
<evidence type="ECO:0000259" key="2">
    <source>
        <dbReference type="Pfam" id="PF01833"/>
    </source>
</evidence>
<keyword evidence="1" id="KW-0812">Transmembrane</keyword>
<protein>
    <recommendedName>
        <fullName evidence="2">IPT/TIG domain-containing protein</fullName>
    </recommendedName>
</protein>
<organism evidence="3">
    <name type="scientific">Cryptomonas curvata</name>
    <dbReference type="NCBI Taxonomy" id="233186"/>
    <lineage>
        <taxon>Eukaryota</taxon>
        <taxon>Cryptophyceae</taxon>
        <taxon>Cryptomonadales</taxon>
        <taxon>Cryptomonadaceae</taxon>
        <taxon>Cryptomonas</taxon>
    </lineage>
</organism>
<feature type="domain" description="IPT/TIG" evidence="2">
    <location>
        <begin position="435"/>
        <end position="504"/>
    </location>
</feature>
<dbReference type="EMBL" id="HBEZ01042922">
    <property type="protein sequence ID" value="CAD8645935.1"/>
    <property type="molecule type" value="Transcribed_RNA"/>
</dbReference>
<accession>A0A7S0QPY0</accession>
<dbReference type="InterPro" id="IPR014756">
    <property type="entry name" value="Ig_E-set"/>
</dbReference>
<dbReference type="InterPro" id="IPR015915">
    <property type="entry name" value="Kelch-typ_b-propeller"/>
</dbReference>
<evidence type="ECO:0000313" key="3">
    <source>
        <dbReference type="EMBL" id="CAD8645935.1"/>
    </source>
</evidence>
<dbReference type="SUPFAM" id="SSF81296">
    <property type="entry name" value="E set domains"/>
    <property type="match status" value="3"/>
</dbReference>
<dbReference type="InterPro" id="IPR002909">
    <property type="entry name" value="IPT_dom"/>
</dbReference>
<dbReference type="Pfam" id="PF01833">
    <property type="entry name" value="TIG"/>
    <property type="match status" value="4"/>
</dbReference>